<dbReference type="Proteomes" id="UP000321523">
    <property type="component" value="Unassembled WGS sequence"/>
</dbReference>
<protein>
    <submittedName>
        <fullName evidence="1">Uncharacterized protein</fullName>
    </submittedName>
</protein>
<name>A0A512E4Y8_9PROT</name>
<evidence type="ECO:0000313" key="1">
    <source>
        <dbReference type="EMBL" id="GEO43550.1"/>
    </source>
</evidence>
<accession>A0A512E4Y8</accession>
<organism evidence="1 2">
    <name type="scientific">Skermanella aerolata</name>
    <dbReference type="NCBI Taxonomy" id="393310"/>
    <lineage>
        <taxon>Bacteria</taxon>
        <taxon>Pseudomonadati</taxon>
        <taxon>Pseudomonadota</taxon>
        <taxon>Alphaproteobacteria</taxon>
        <taxon>Rhodospirillales</taxon>
        <taxon>Azospirillaceae</taxon>
        <taxon>Skermanella</taxon>
    </lineage>
</organism>
<dbReference type="EMBL" id="BJYZ01000100">
    <property type="protein sequence ID" value="GEO43550.1"/>
    <property type="molecule type" value="Genomic_DNA"/>
</dbReference>
<proteinExistence type="predicted"/>
<gene>
    <name evidence="1" type="ORF">SAE02_76980</name>
</gene>
<comment type="caution">
    <text evidence="1">The sequence shown here is derived from an EMBL/GenBank/DDBJ whole genome shotgun (WGS) entry which is preliminary data.</text>
</comment>
<keyword evidence="2" id="KW-1185">Reference proteome</keyword>
<dbReference type="AlphaFoldDB" id="A0A512E4Y8"/>
<sequence length="126" mass="14538">MTSTPSTPEDHADNIRRFNELADAITGERQAIFLKRRRCEKIVTALDALVNYDIDEDVVAATLKGLLPIAADVTSFFSQFEKHPSSSNLRPYYYDRRAVRREWCDAFDNGSWYESGSLWKMLEVKK</sequence>
<reference evidence="1 2" key="1">
    <citation type="submission" date="2019-07" db="EMBL/GenBank/DDBJ databases">
        <title>Whole genome shotgun sequence of Skermanella aerolata NBRC 106429.</title>
        <authorList>
            <person name="Hosoyama A."/>
            <person name="Uohara A."/>
            <person name="Ohji S."/>
            <person name="Ichikawa N."/>
        </authorList>
    </citation>
    <scope>NUCLEOTIDE SEQUENCE [LARGE SCALE GENOMIC DNA]</scope>
    <source>
        <strain evidence="1 2">NBRC 106429</strain>
    </source>
</reference>
<dbReference type="RefSeq" id="WP_044437680.1">
    <property type="nucleotide sequence ID" value="NZ_BJYZ01000100.1"/>
</dbReference>
<evidence type="ECO:0000313" key="2">
    <source>
        <dbReference type="Proteomes" id="UP000321523"/>
    </source>
</evidence>